<gene>
    <name evidence="1" type="ORF">LCGC14_2312370</name>
</gene>
<name>A0A0F9D7V6_9ZZZZ</name>
<dbReference type="AlphaFoldDB" id="A0A0F9D7V6"/>
<feature type="non-terminal residue" evidence="1">
    <location>
        <position position="1"/>
    </location>
</feature>
<protein>
    <submittedName>
        <fullName evidence="1">Uncharacterized protein</fullName>
    </submittedName>
</protein>
<sequence>YSDAVRESVDVLYVALGTLLTHIPESFIHITEVIEKNAQKNLNTHGVEKGGKVIRREPETCSLCTKPLLIGEVHTYYQKDRVHYSCYGKAKAEFESEQEALDRGG</sequence>
<dbReference type="EMBL" id="LAZR01032846">
    <property type="protein sequence ID" value="KKL49756.1"/>
    <property type="molecule type" value="Genomic_DNA"/>
</dbReference>
<comment type="caution">
    <text evidence="1">The sequence shown here is derived from an EMBL/GenBank/DDBJ whole genome shotgun (WGS) entry which is preliminary data.</text>
</comment>
<accession>A0A0F9D7V6</accession>
<organism evidence="1">
    <name type="scientific">marine sediment metagenome</name>
    <dbReference type="NCBI Taxonomy" id="412755"/>
    <lineage>
        <taxon>unclassified sequences</taxon>
        <taxon>metagenomes</taxon>
        <taxon>ecological metagenomes</taxon>
    </lineage>
</organism>
<proteinExistence type="predicted"/>
<reference evidence="1" key="1">
    <citation type="journal article" date="2015" name="Nature">
        <title>Complex archaea that bridge the gap between prokaryotes and eukaryotes.</title>
        <authorList>
            <person name="Spang A."/>
            <person name="Saw J.H."/>
            <person name="Jorgensen S.L."/>
            <person name="Zaremba-Niedzwiedzka K."/>
            <person name="Martijn J."/>
            <person name="Lind A.E."/>
            <person name="van Eijk R."/>
            <person name="Schleper C."/>
            <person name="Guy L."/>
            <person name="Ettema T.J."/>
        </authorList>
    </citation>
    <scope>NUCLEOTIDE SEQUENCE</scope>
</reference>
<evidence type="ECO:0000313" key="1">
    <source>
        <dbReference type="EMBL" id="KKL49756.1"/>
    </source>
</evidence>